<keyword evidence="3" id="KW-0285">Flavoprotein</keyword>
<evidence type="ECO:0000259" key="7">
    <source>
        <dbReference type="Pfam" id="PF01180"/>
    </source>
</evidence>
<dbReference type="InterPro" id="IPR050074">
    <property type="entry name" value="DHO_dehydrogenase"/>
</dbReference>
<dbReference type="AlphaFoldDB" id="A0A5N6KRT8"/>
<dbReference type="GO" id="GO:0006221">
    <property type="term" value="P:pyrimidine nucleotide biosynthetic process"/>
    <property type="evidence" value="ECO:0007669"/>
    <property type="project" value="UniProtKB-KW"/>
</dbReference>
<dbReference type="Proteomes" id="UP000327013">
    <property type="component" value="Unassembled WGS sequence"/>
</dbReference>
<keyword evidence="9" id="KW-1185">Reference proteome</keyword>
<evidence type="ECO:0000313" key="8">
    <source>
        <dbReference type="EMBL" id="KAB8339173.1"/>
    </source>
</evidence>
<dbReference type="InterPro" id="IPR013785">
    <property type="entry name" value="Aldolase_TIM"/>
</dbReference>
<keyword evidence="4" id="KW-0288">FMN</keyword>
<dbReference type="Gene3D" id="2.30.26.10">
    <property type="entry name" value="Dihydroorotate Dehydrogenase A, chain A, domain 2"/>
    <property type="match status" value="1"/>
</dbReference>
<dbReference type="EMBL" id="VIBQ01000010">
    <property type="protein sequence ID" value="KAB8339173.1"/>
    <property type="molecule type" value="Genomic_DNA"/>
</dbReference>
<dbReference type="GO" id="GO:0004152">
    <property type="term" value="F:dihydroorotate dehydrogenase activity"/>
    <property type="evidence" value="ECO:0007669"/>
    <property type="project" value="TreeGrafter"/>
</dbReference>
<evidence type="ECO:0000256" key="5">
    <source>
        <dbReference type="ARBA" id="ARBA00022975"/>
    </source>
</evidence>
<dbReference type="GO" id="GO:0006207">
    <property type="term" value="P:'de novo' pyrimidine nucleobase biosynthetic process"/>
    <property type="evidence" value="ECO:0007669"/>
    <property type="project" value="TreeGrafter"/>
</dbReference>
<dbReference type="Pfam" id="PF01180">
    <property type="entry name" value="DHO_dh"/>
    <property type="match status" value="1"/>
</dbReference>
<dbReference type="PANTHER" id="PTHR48109:SF1">
    <property type="entry name" value="DIHYDROOROTATE DEHYDROGENASE (FUMARATE)"/>
    <property type="match status" value="1"/>
</dbReference>
<evidence type="ECO:0000256" key="3">
    <source>
        <dbReference type="ARBA" id="ARBA00022630"/>
    </source>
</evidence>
<organism evidence="8 9">
    <name type="scientific">Carpinus fangiana</name>
    <dbReference type="NCBI Taxonomy" id="176857"/>
    <lineage>
        <taxon>Eukaryota</taxon>
        <taxon>Viridiplantae</taxon>
        <taxon>Streptophyta</taxon>
        <taxon>Embryophyta</taxon>
        <taxon>Tracheophyta</taxon>
        <taxon>Spermatophyta</taxon>
        <taxon>Magnoliopsida</taxon>
        <taxon>eudicotyledons</taxon>
        <taxon>Gunneridae</taxon>
        <taxon>Pentapetalae</taxon>
        <taxon>rosids</taxon>
        <taxon>fabids</taxon>
        <taxon>Fagales</taxon>
        <taxon>Betulaceae</taxon>
        <taxon>Carpinus</taxon>
    </lineage>
</organism>
<feature type="domain" description="Dihydroorotate dehydrogenase catalytic" evidence="7">
    <location>
        <begin position="210"/>
        <end position="287"/>
    </location>
</feature>
<evidence type="ECO:0000256" key="1">
    <source>
        <dbReference type="ARBA" id="ARBA00001917"/>
    </source>
</evidence>
<dbReference type="Gene3D" id="3.20.20.70">
    <property type="entry name" value="Aldolase class I"/>
    <property type="match status" value="2"/>
</dbReference>
<dbReference type="InterPro" id="IPR023359">
    <property type="entry name" value="Dihydro_DH_chainA_dom2"/>
</dbReference>
<dbReference type="GO" id="GO:0005737">
    <property type="term" value="C:cytoplasm"/>
    <property type="evidence" value="ECO:0007669"/>
    <property type="project" value="InterPro"/>
</dbReference>
<gene>
    <name evidence="8" type="ORF">FH972_022108</name>
</gene>
<evidence type="ECO:0000313" key="9">
    <source>
        <dbReference type="Proteomes" id="UP000327013"/>
    </source>
</evidence>
<reference evidence="8 9" key="1">
    <citation type="submission" date="2019-06" db="EMBL/GenBank/DDBJ databases">
        <title>A chromosomal-level reference genome of Carpinus fangiana (Coryloideae, Betulaceae).</title>
        <authorList>
            <person name="Yang X."/>
            <person name="Wang Z."/>
            <person name="Zhang L."/>
            <person name="Hao G."/>
            <person name="Liu J."/>
            <person name="Yang Y."/>
        </authorList>
    </citation>
    <scope>NUCLEOTIDE SEQUENCE [LARGE SCALE GENOMIC DNA]</scope>
    <source>
        <strain evidence="8">Cfa_2016G</strain>
        <tissue evidence="8">Leaf</tissue>
    </source>
</reference>
<proteinExistence type="predicted"/>
<dbReference type="InterPro" id="IPR005720">
    <property type="entry name" value="Dihydroorotate_DH_cat"/>
</dbReference>
<evidence type="ECO:0000256" key="4">
    <source>
        <dbReference type="ARBA" id="ARBA00022643"/>
    </source>
</evidence>
<protein>
    <recommendedName>
        <fullName evidence="7">Dihydroorotate dehydrogenase catalytic domain-containing protein</fullName>
    </recommendedName>
</protein>
<dbReference type="PANTHER" id="PTHR48109">
    <property type="entry name" value="DIHYDROOROTATE DEHYDROGENASE (QUINONE), MITOCHONDRIAL-RELATED"/>
    <property type="match status" value="1"/>
</dbReference>
<comment type="caution">
    <text evidence="8">The sequence shown here is derived from an EMBL/GenBank/DDBJ whole genome shotgun (WGS) entry which is preliminary data.</text>
</comment>
<accession>A0A5N6KRT8</accession>
<comment type="cofactor">
    <cofactor evidence="1">
        <name>FMN</name>
        <dbReference type="ChEBI" id="CHEBI:58210"/>
    </cofactor>
</comment>
<keyword evidence="6" id="KW-0560">Oxidoreductase</keyword>
<keyword evidence="5" id="KW-0665">Pyrimidine biosynthesis</keyword>
<evidence type="ECO:0000256" key="2">
    <source>
        <dbReference type="ARBA" id="ARBA00004725"/>
    </source>
</evidence>
<sequence>MASFLSDDTVAWPLLNSASPWATTKEDLLALLTCPYTIAVTTRTSTLEGFPNNDAIHQHCFFDPNTHQPHTDPSVPASTLNTLGYSPIPLDQYLDFLTEIYSALHAPTQPPRSKKPFILSVTGSAADIVECAHRVVACSASLDHYPLLMEVNLSCPNIAGQPPPAYSRAALTDYLRALQTHPAIQQCKLHEDGGGAGGFGPALGSADGTGIGGMAGSALHALALGNVARLRAMLDSHESLKQIQIIGVGGVSDGEGCRRMRAAGASAVAVATALGSIGTDVFERIATGNIVGKG</sequence>
<evidence type="ECO:0000256" key="6">
    <source>
        <dbReference type="ARBA" id="ARBA00023002"/>
    </source>
</evidence>
<name>A0A5N6KRT8_9ROSI</name>
<comment type="pathway">
    <text evidence="2">Pyrimidine metabolism; UMP biosynthesis via de novo pathway.</text>
</comment>
<dbReference type="OrthoDB" id="14784at2759"/>
<dbReference type="SUPFAM" id="SSF51395">
    <property type="entry name" value="FMN-linked oxidoreductases"/>
    <property type="match status" value="1"/>
</dbReference>